<evidence type="ECO:0000313" key="4">
    <source>
        <dbReference type="Proteomes" id="UP000295484"/>
    </source>
</evidence>
<evidence type="ECO:0000313" key="3">
    <source>
        <dbReference type="EMBL" id="TDX27723.1"/>
    </source>
</evidence>
<organism evidence="3 4">
    <name type="scientific">Rhodovulum visakhapatnamense</name>
    <dbReference type="NCBI Taxonomy" id="364297"/>
    <lineage>
        <taxon>Bacteria</taxon>
        <taxon>Pseudomonadati</taxon>
        <taxon>Pseudomonadota</taxon>
        <taxon>Alphaproteobacteria</taxon>
        <taxon>Rhodobacterales</taxon>
        <taxon>Paracoccaceae</taxon>
        <taxon>Rhodovulum</taxon>
    </lineage>
</organism>
<keyword evidence="1" id="KW-0812">Transmembrane</keyword>
<feature type="signal peptide" evidence="2">
    <location>
        <begin position="1"/>
        <end position="20"/>
    </location>
</feature>
<feature type="chain" id="PRO_5020911572" evidence="2">
    <location>
        <begin position="21"/>
        <end position="255"/>
    </location>
</feature>
<proteinExistence type="predicted"/>
<name>A0A4V3GTQ4_9RHOB</name>
<dbReference type="InterPro" id="IPR022472">
    <property type="entry name" value="VPLPA-CTERM"/>
</dbReference>
<feature type="transmembrane region" description="Helical" evidence="1">
    <location>
        <begin position="229"/>
        <end position="249"/>
    </location>
</feature>
<keyword evidence="1" id="KW-1133">Transmembrane helix</keyword>
<dbReference type="RefSeq" id="WP_243837599.1">
    <property type="nucleotide sequence ID" value="NZ_SOEB01000014.1"/>
</dbReference>
<gene>
    <name evidence="3" type="ORF">EV657_11448</name>
</gene>
<evidence type="ECO:0000256" key="2">
    <source>
        <dbReference type="SAM" id="SignalP"/>
    </source>
</evidence>
<keyword evidence="2" id="KW-0732">Signal</keyword>
<dbReference type="EMBL" id="SOEB01000014">
    <property type="protein sequence ID" value="TDX27723.1"/>
    <property type="molecule type" value="Genomic_DNA"/>
</dbReference>
<evidence type="ECO:0000256" key="1">
    <source>
        <dbReference type="SAM" id="Phobius"/>
    </source>
</evidence>
<dbReference type="Proteomes" id="UP000295484">
    <property type="component" value="Unassembled WGS sequence"/>
</dbReference>
<protein>
    <submittedName>
        <fullName evidence="3">Putative secreted protein</fullName>
    </submittedName>
</protein>
<dbReference type="NCBIfam" id="TIGR03370">
    <property type="entry name" value="VPLPA-CTERM"/>
    <property type="match status" value="1"/>
</dbReference>
<accession>A0A4V3GTQ4</accession>
<dbReference type="AlphaFoldDB" id="A0A4V3GTQ4"/>
<sequence length="255" mass="26459">MKTLLATTAIGAMMTVGAQAATMSGSTGGTFTAVVDGYNVDGSGPTAVWPLDNDWSECSLFFGCSTQTTGKSTLTIEDYGFNSNVTTPGAVTVGQISWHNAASQAQGDGSLWGGNQYPGTDPKFTLNADMSIDYAQPTDLPATSQSLSFSVRNTDNPTGDKISSLIFNNLNYGSVLPLDLGEGLTVTGYSFELVDGTYSTFNAATGKWTLQEDRSATLRIVANVDVAPVPLPAAGLMLLGGLGGLAAVGRRKKQS</sequence>
<comment type="caution">
    <text evidence="3">The sequence shown here is derived from an EMBL/GenBank/DDBJ whole genome shotgun (WGS) entry which is preliminary data.</text>
</comment>
<reference evidence="3 4" key="1">
    <citation type="submission" date="2019-03" db="EMBL/GenBank/DDBJ databases">
        <title>Genomic Encyclopedia of Type Strains, Phase IV (KMG-IV): sequencing the most valuable type-strain genomes for metagenomic binning, comparative biology and taxonomic classification.</title>
        <authorList>
            <person name="Goeker M."/>
        </authorList>
    </citation>
    <scope>NUCLEOTIDE SEQUENCE [LARGE SCALE GENOMIC DNA]</scope>
    <source>
        <strain evidence="3 4">JA181</strain>
    </source>
</reference>
<keyword evidence="1" id="KW-0472">Membrane</keyword>